<proteinExistence type="predicted"/>
<feature type="domain" description="Glycosyl transferase family 1" evidence="1">
    <location>
        <begin position="195"/>
        <end position="358"/>
    </location>
</feature>
<dbReference type="PANTHER" id="PTHR12526">
    <property type="entry name" value="GLYCOSYLTRANSFERASE"/>
    <property type="match status" value="1"/>
</dbReference>
<keyword evidence="3" id="KW-0808">Transferase</keyword>
<sequence length="379" mass="43100">MRILMLNYEFPPLGGGGGVAAKKLAEGFIKLGYQVDYVTTGFNGLKNYENVDGINVYRVNVIGRKELSTATLPSMVSFPFLAYTKTCKLCKINQYSFINTHFAVPSGPLGIWISRKFNLQNILSIYGGDIYDPSKSYSPHKKWYLKKIVEWVLSNSRYVVAESSDIKDNALKYYNIEKDINIIPLAYEPIMFEKINRKGLGLDENLFYTISVGRLVKRKGFDFLIKAIKNTPDNVHALIIGEGPEKENLANLAEELNISDRIHFLGFVSEIEKFQYLQNSDIYVLSSVHEGFGIVLQEAMQVGLPIISTDNGGQVDFIKEGKNGYLVRYGDVETLAGMINKFEQDNQLKINFTEYNKKEIKKFEDERICKEYLGMLDRS</sequence>
<dbReference type="InterPro" id="IPR001296">
    <property type="entry name" value="Glyco_trans_1"/>
</dbReference>
<protein>
    <submittedName>
        <fullName evidence="3">Glycosyltransferase</fullName>
    </submittedName>
</protein>
<dbReference type="InterPro" id="IPR028098">
    <property type="entry name" value="Glyco_trans_4-like_N"/>
</dbReference>
<dbReference type="Pfam" id="PF00534">
    <property type="entry name" value="Glycos_transf_1"/>
    <property type="match status" value="1"/>
</dbReference>
<dbReference type="Gene3D" id="3.40.50.2000">
    <property type="entry name" value="Glycogen Phosphorylase B"/>
    <property type="match status" value="2"/>
</dbReference>
<dbReference type="GeneID" id="1473071"/>
<accession>A0A832WB71</accession>
<evidence type="ECO:0000313" key="3">
    <source>
        <dbReference type="EMBL" id="HIH94925.1"/>
    </source>
</evidence>
<evidence type="ECO:0000259" key="2">
    <source>
        <dbReference type="Pfam" id="PF13439"/>
    </source>
</evidence>
<dbReference type="SUPFAM" id="SSF53756">
    <property type="entry name" value="UDP-Glycosyltransferase/glycogen phosphorylase"/>
    <property type="match status" value="1"/>
</dbReference>
<dbReference type="GO" id="GO:0016757">
    <property type="term" value="F:glycosyltransferase activity"/>
    <property type="evidence" value="ECO:0007669"/>
    <property type="project" value="InterPro"/>
</dbReference>
<organism evidence="3 4">
    <name type="scientific">Methanosarcina acetivorans</name>
    <dbReference type="NCBI Taxonomy" id="2214"/>
    <lineage>
        <taxon>Archaea</taxon>
        <taxon>Methanobacteriati</taxon>
        <taxon>Methanobacteriota</taxon>
        <taxon>Stenosarchaea group</taxon>
        <taxon>Methanomicrobia</taxon>
        <taxon>Methanosarcinales</taxon>
        <taxon>Methanosarcinaceae</taxon>
        <taxon>Methanosarcina</taxon>
    </lineage>
</organism>
<dbReference type="Proteomes" id="UP000600774">
    <property type="component" value="Unassembled WGS sequence"/>
</dbReference>
<name>A0A832WB71_9EURY</name>
<dbReference type="CDD" id="cd03811">
    <property type="entry name" value="GT4_GT28_WabH-like"/>
    <property type="match status" value="1"/>
</dbReference>
<dbReference type="OMA" id="LHALWAD"/>
<feature type="domain" description="Glycosyltransferase subfamily 4-like N-terminal" evidence="2">
    <location>
        <begin position="15"/>
        <end position="184"/>
    </location>
</feature>
<evidence type="ECO:0000313" key="4">
    <source>
        <dbReference type="Proteomes" id="UP000600774"/>
    </source>
</evidence>
<dbReference type="PANTHER" id="PTHR12526:SF625">
    <property type="entry name" value="PHOSPHATIDYLINOSITOL GLYCAN-CLASS A"/>
    <property type="match status" value="1"/>
</dbReference>
<dbReference type="Pfam" id="PF13439">
    <property type="entry name" value="Glyco_transf_4"/>
    <property type="match status" value="1"/>
</dbReference>
<comment type="caution">
    <text evidence="3">The sequence shown here is derived from an EMBL/GenBank/DDBJ whole genome shotgun (WGS) entry which is preliminary data.</text>
</comment>
<dbReference type="EMBL" id="DUJU01000148">
    <property type="protein sequence ID" value="HIH94925.1"/>
    <property type="molecule type" value="Genomic_DNA"/>
</dbReference>
<evidence type="ECO:0000259" key="1">
    <source>
        <dbReference type="Pfam" id="PF00534"/>
    </source>
</evidence>
<dbReference type="AlphaFoldDB" id="A0A832WB71"/>
<gene>
    <name evidence="3" type="ORF">HA338_13195</name>
</gene>
<dbReference type="RefSeq" id="WP_011021207.1">
    <property type="nucleotide sequence ID" value="NZ_DUJU01000148.1"/>
</dbReference>
<reference evidence="3" key="1">
    <citation type="journal article" date="2020" name="bioRxiv">
        <title>A rank-normalized archaeal taxonomy based on genome phylogeny resolves widespread incomplete and uneven classifications.</title>
        <authorList>
            <person name="Rinke C."/>
            <person name="Chuvochina M."/>
            <person name="Mussig A.J."/>
            <person name="Chaumeil P.-A."/>
            <person name="Waite D.W."/>
            <person name="Whitman W.B."/>
            <person name="Parks D.H."/>
            <person name="Hugenholtz P."/>
        </authorList>
    </citation>
    <scope>NUCLEOTIDE SEQUENCE</scope>
    <source>
        <strain evidence="3">UBA8876</strain>
    </source>
</reference>